<keyword evidence="1" id="KW-0812">Transmembrane</keyword>
<proteinExistence type="predicted"/>
<feature type="transmembrane region" description="Helical" evidence="1">
    <location>
        <begin position="32"/>
        <end position="50"/>
    </location>
</feature>
<evidence type="ECO:0000256" key="1">
    <source>
        <dbReference type="SAM" id="Phobius"/>
    </source>
</evidence>
<reference evidence="2" key="1">
    <citation type="submission" date="2020-05" db="EMBL/GenBank/DDBJ databases">
        <authorList>
            <person name="Chiriac C."/>
            <person name="Salcher M."/>
            <person name="Ghai R."/>
            <person name="Kavagutti S V."/>
        </authorList>
    </citation>
    <scope>NUCLEOTIDE SEQUENCE</scope>
</reference>
<keyword evidence="1" id="KW-0472">Membrane</keyword>
<accession>A0A6J6FNJ8</accession>
<dbReference type="AlphaFoldDB" id="A0A6J6FNJ8"/>
<feature type="transmembrane region" description="Helical" evidence="1">
    <location>
        <begin position="62"/>
        <end position="86"/>
    </location>
</feature>
<gene>
    <name evidence="2" type="ORF">UFOPK1767_00646</name>
</gene>
<evidence type="ECO:0000313" key="2">
    <source>
        <dbReference type="EMBL" id="CAB4586088.1"/>
    </source>
</evidence>
<organism evidence="2">
    <name type="scientific">freshwater metagenome</name>
    <dbReference type="NCBI Taxonomy" id="449393"/>
    <lineage>
        <taxon>unclassified sequences</taxon>
        <taxon>metagenomes</taxon>
        <taxon>ecological metagenomes</taxon>
    </lineage>
</organism>
<protein>
    <submittedName>
        <fullName evidence="2">Unannotated protein</fullName>
    </submittedName>
</protein>
<name>A0A6J6FNJ8_9ZZZZ</name>
<sequence>MPRRIASALPSWIVALAGTVFAVTFGSAQWAAVISATVGASLVLSFVVQLSMQRKQGLVNRLAFTTAGSLVIGAVGIVVALVRYGLG</sequence>
<dbReference type="EMBL" id="CAEZTZ010000076">
    <property type="protein sequence ID" value="CAB4586088.1"/>
    <property type="molecule type" value="Genomic_DNA"/>
</dbReference>
<keyword evidence="1" id="KW-1133">Transmembrane helix</keyword>